<proteinExistence type="inferred from homology"/>
<dbReference type="HOGENOM" id="CLU_010194_1_0_1"/>
<dbReference type="PRINTS" id="PR00081">
    <property type="entry name" value="GDHRDH"/>
</dbReference>
<dbReference type="CDD" id="cd05233">
    <property type="entry name" value="SDR_c"/>
    <property type="match status" value="1"/>
</dbReference>
<dbReference type="Pfam" id="PF13561">
    <property type="entry name" value="adh_short_C2"/>
    <property type="match status" value="1"/>
</dbReference>
<dbReference type="GO" id="GO:0016491">
    <property type="term" value="F:oxidoreductase activity"/>
    <property type="evidence" value="ECO:0007669"/>
    <property type="project" value="UniProtKB-KW"/>
</dbReference>
<dbReference type="VEuPathDB" id="FungiDB:Z519_08671"/>
<protein>
    <submittedName>
        <fullName evidence="5">Uncharacterized protein</fullName>
    </submittedName>
</protein>
<dbReference type="InterPro" id="IPR036291">
    <property type="entry name" value="NAD(P)-bd_dom_sf"/>
</dbReference>
<evidence type="ECO:0000313" key="6">
    <source>
        <dbReference type="Proteomes" id="UP000053789"/>
    </source>
</evidence>
<comment type="similarity">
    <text evidence="1">Belongs to the short-chain dehydrogenases/reductases (SDR) family.</text>
</comment>
<dbReference type="PRINTS" id="PR00080">
    <property type="entry name" value="SDRFAMILY"/>
</dbReference>
<dbReference type="FunFam" id="3.40.50.720:FF:000084">
    <property type="entry name" value="Short-chain dehydrogenase reductase"/>
    <property type="match status" value="1"/>
</dbReference>
<dbReference type="GeneID" id="27701599"/>
<keyword evidence="2" id="KW-0521">NADP</keyword>
<dbReference type="Gene3D" id="3.40.50.720">
    <property type="entry name" value="NAD(P)-binding Rossmann-like Domain"/>
    <property type="match status" value="1"/>
</dbReference>
<keyword evidence="6" id="KW-1185">Reference proteome</keyword>
<sequence>MSDLLEGVALVSGAGSGIGRATSLAFVRHGIKQLALLDIDTAGMAATRKLILELNNKVEVLELQADLSNEKAIVDAVQKVTETFGQINIAVNNVGIGGPICATSEMSVEDYRKVVDLDLIGLWIAQREEIRQMLRQEPRGQSPETRSRGVIVNLSSTYGHVAPSGTTPAPPYIACKHGVLGMTKMDANSYAKDGIRVNAICPGFVNTPALKAAVQQGVMQDELKKIPMGRFAEPSEIAEAISFLVSPMSSYISGASLVVDG</sequence>
<evidence type="ECO:0000256" key="3">
    <source>
        <dbReference type="ARBA" id="ARBA00023002"/>
    </source>
</evidence>
<name>A0A0D2HC69_CLAB1</name>
<dbReference type="OrthoDB" id="5840532at2759"/>
<keyword evidence="3" id="KW-0560">Oxidoreductase</keyword>
<evidence type="ECO:0000256" key="1">
    <source>
        <dbReference type="ARBA" id="ARBA00006484"/>
    </source>
</evidence>
<dbReference type="SUPFAM" id="SSF51735">
    <property type="entry name" value="NAD(P)-binding Rossmann-fold domains"/>
    <property type="match status" value="1"/>
</dbReference>
<organism evidence="5 6">
    <name type="scientific">Cladophialophora bantiana (strain ATCC 10958 / CBS 173.52 / CDC B-1940 / NIH 8579)</name>
    <name type="common">Xylohypha bantiana</name>
    <dbReference type="NCBI Taxonomy" id="1442370"/>
    <lineage>
        <taxon>Eukaryota</taxon>
        <taxon>Fungi</taxon>
        <taxon>Dikarya</taxon>
        <taxon>Ascomycota</taxon>
        <taxon>Pezizomycotina</taxon>
        <taxon>Eurotiomycetes</taxon>
        <taxon>Chaetothyriomycetidae</taxon>
        <taxon>Chaetothyriales</taxon>
        <taxon>Herpotrichiellaceae</taxon>
        <taxon>Cladophialophora</taxon>
    </lineage>
</organism>
<dbReference type="Proteomes" id="UP000053789">
    <property type="component" value="Unassembled WGS sequence"/>
</dbReference>
<feature type="coiled-coil region" evidence="4">
    <location>
        <begin position="44"/>
        <end position="71"/>
    </location>
</feature>
<dbReference type="PANTHER" id="PTHR24321:SF12">
    <property type="entry name" value="SHORT-CHAIN DEHYDROGENASE_REDUCTASE FAMILY, PUTATIVE (AFU_ORTHOLOGUE AFUA_5G14340)-RELATED"/>
    <property type="match status" value="1"/>
</dbReference>
<gene>
    <name evidence="5" type="ORF">Z519_08671</name>
</gene>
<evidence type="ECO:0000256" key="2">
    <source>
        <dbReference type="ARBA" id="ARBA00022857"/>
    </source>
</evidence>
<dbReference type="RefSeq" id="XP_016617557.1">
    <property type="nucleotide sequence ID" value="XM_016766399.1"/>
</dbReference>
<dbReference type="EMBL" id="KN846992">
    <property type="protein sequence ID" value="KIW90888.1"/>
    <property type="molecule type" value="Genomic_DNA"/>
</dbReference>
<evidence type="ECO:0000256" key="4">
    <source>
        <dbReference type="SAM" id="Coils"/>
    </source>
</evidence>
<dbReference type="InterPro" id="IPR002347">
    <property type="entry name" value="SDR_fam"/>
</dbReference>
<dbReference type="AlphaFoldDB" id="A0A0D2HC69"/>
<keyword evidence="4" id="KW-0175">Coiled coil</keyword>
<evidence type="ECO:0000313" key="5">
    <source>
        <dbReference type="EMBL" id="KIW90888.1"/>
    </source>
</evidence>
<reference evidence="5" key="1">
    <citation type="submission" date="2015-01" db="EMBL/GenBank/DDBJ databases">
        <title>The Genome Sequence of Cladophialophora bantiana CBS 173.52.</title>
        <authorList>
            <consortium name="The Broad Institute Genomics Platform"/>
            <person name="Cuomo C."/>
            <person name="de Hoog S."/>
            <person name="Gorbushina A."/>
            <person name="Stielow B."/>
            <person name="Teixiera M."/>
            <person name="Abouelleil A."/>
            <person name="Chapman S.B."/>
            <person name="Priest M."/>
            <person name="Young S.K."/>
            <person name="Wortman J."/>
            <person name="Nusbaum C."/>
            <person name="Birren B."/>
        </authorList>
    </citation>
    <scope>NUCLEOTIDE SEQUENCE [LARGE SCALE GENOMIC DNA]</scope>
    <source>
        <strain evidence="5">CBS 173.52</strain>
    </source>
</reference>
<accession>A0A0D2HC69</accession>
<dbReference type="PANTHER" id="PTHR24321">
    <property type="entry name" value="DEHYDROGENASES, SHORT CHAIN"/>
    <property type="match status" value="1"/>
</dbReference>